<organism evidence="1 2">
    <name type="scientific">Streptomyces millisiae</name>
    <dbReference type="NCBI Taxonomy" id="3075542"/>
    <lineage>
        <taxon>Bacteria</taxon>
        <taxon>Bacillati</taxon>
        <taxon>Actinomycetota</taxon>
        <taxon>Actinomycetes</taxon>
        <taxon>Kitasatosporales</taxon>
        <taxon>Streptomycetaceae</taxon>
        <taxon>Streptomyces</taxon>
    </lineage>
</organism>
<gene>
    <name evidence="1" type="ORF">RNC47_09290</name>
</gene>
<proteinExistence type="predicted"/>
<keyword evidence="2" id="KW-1185">Reference proteome</keyword>
<name>A0ABU2LLS7_9ACTN</name>
<protein>
    <submittedName>
        <fullName evidence="1">Uncharacterized protein</fullName>
    </submittedName>
</protein>
<sequence length="153" mass="16889">MAKRDKPAMYGHYAIVERYQVPGESVEFVLAHGSEEVQPWAVGGGVRQGDYFHSEKAARVEFARRVAKSLDLIVAPDGAVAVLPQERKELTDLARSYQEAAAAFEGSEHDCDENDMAVHMRAAADAVTIRLQELGIIAGVYETWEMNTAPRAR</sequence>
<evidence type="ECO:0000313" key="1">
    <source>
        <dbReference type="EMBL" id="MDT0318527.1"/>
    </source>
</evidence>
<dbReference type="RefSeq" id="WP_311597268.1">
    <property type="nucleotide sequence ID" value="NZ_JAVREM010000007.1"/>
</dbReference>
<accession>A0ABU2LLS7</accession>
<dbReference type="Proteomes" id="UP001183420">
    <property type="component" value="Unassembled WGS sequence"/>
</dbReference>
<comment type="caution">
    <text evidence="1">The sequence shown here is derived from an EMBL/GenBank/DDBJ whole genome shotgun (WGS) entry which is preliminary data.</text>
</comment>
<reference evidence="2" key="1">
    <citation type="submission" date="2023-07" db="EMBL/GenBank/DDBJ databases">
        <title>30 novel species of actinomycetes from the DSMZ collection.</title>
        <authorList>
            <person name="Nouioui I."/>
        </authorList>
    </citation>
    <scope>NUCLEOTIDE SEQUENCE [LARGE SCALE GENOMIC DNA]</scope>
    <source>
        <strain evidence="2">DSM 44918</strain>
    </source>
</reference>
<dbReference type="EMBL" id="JAVREM010000007">
    <property type="protein sequence ID" value="MDT0318527.1"/>
    <property type="molecule type" value="Genomic_DNA"/>
</dbReference>
<evidence type="ECO:0000313" key="2">
    <source>
        <dbReference type="Proteomes" id="UP001183420"/>
    </source>
</evidence>